<keyword evidence="2 4" id="KW-0863">Zinc-finger</keyword>
<evidence type="ECO:0000259" key="6">
    <source>
        <dbReference type="PROSITE" id="PS50089"/>
    </source>
</evidence>
<dbReference type="InterPro" id="IPR013083">
    <property type="entry name" value="Znf_RING/FYVE/PHD"/>
</dbReference>
<reference evidence="7 8" key="1">
    <citation type="submission" date="2024-11" db="EMBL/GenBank/DDBJ databases">
        <title>Chromosome-level genome assembly of the freshwater bivalve Anodonta woodiana.</title>
        <authorList>
            <person name="Chen X."/>
        </authorList>
    </citation>
    <scope>NUCLEOTIDE SEQUENCE [LARGE SCALE GENOMIC DNA]</scope>
    <source>
        <strain evidence="7">MN2024</strain>
        <tissue evidence="7">Gills</tissue>
    </source>
</reference>
<keyword evidence="3" id="KW-0862">Zinc</keyword>
<evidence type="ECO:0000313" key="7">
    <source>
        <dbReference type="EMBL" id="KAL3881011.1"/>
    </source>
</evidence>
<dbReference type="Pfam" id="PF00097">
    <property type="entry name" value="zf-C3HC4"/>
    <property type="match status" value="1"/>
</dbReference>
<dbReference type="EMBL" id="JBJQND010000004">
    <property type="protein sequence ID" value="KAL3881011.1"/>
    <property type="molecule type" value="Genomic_DNA"/>
</dbReference>
<accession>A0ABD3X5M5</accession>
<protein>
    <recommendedName>
        <fullName evidence="6">RING-type domain-containing protein</fullName>
    </recommendedName>
</protein>
<sequence>MAEATTDSISDTTMQPAEAVPDFFYCSNCLGNMQDTAPTSCEHRFCLSCVMQWLDNMTCACYTNQLCQNHMLQDQLFHSFIESLPRHSQTVKKHLEMTIDTCQKEIQLLKDQMAFKEQYFNKEIDNLLNKLSVAQAEIMEKDQQWREAENKFENEKNQTRLLMEDLVKTQTSCKMLEIHVEFLECDNTMLKDHMESLQHIDKTCRHLEEKFTDIEQDRRVLIGEIGRTSSENQELTKQVAEYKWLSLMKYKPDVLQVNQELADAYESKERKLREKMKSLLSSLRDHQCPAGILCIVLDCQSTHTDCSVQLPNRTLF</sequence>
<keyword evidence="8" id="KW-1185">Reference proteome</keyword>
<evidence type="ECO:0000256" key="2">
    <source>
        <dbReference type="ARBA" id="ARBA00022771"/>
    </source>
</evidence>
<evidence type="ECO:0000256" key="1">
    <source>
        <dbReference type="ARBA" id="ARBA00022723"/>
    </source>
</evidence>
<evidence type="ECO:0000256" key="4">
    <source>
        <dbReference type="PROSITE-ProRule" id="PRU00175"/>
    </source>
</evidence>
<feature type="coiled-coil region" evidence="5">
    <location>
        <begin position="92"/>
        <end position="158"/>
    </location>
</feature>
<feature type="domain" description="RING-type" evidence="6">
    <location>
        <begin position="26"/>
        <end position="59"/>
    </location>
</feature>
<gene>
    <name evidence="7" type="ORF">ACJMK2_033211</name>
</gene>
<organism evidence="7 8">
    <name type="scientific">Sinanodonta woodiana</name>
    <name type="common">Chinese pond mussel</name>
    <name type="synonym">Anodonta woodiana</name>
    <dbReference type="NCBI Taxonomy" id="1069815"/>
    <lineage>
        <taxon>Eukaryota</taxon>
        <taxon>Metazoa</taxon>
        <taxon>Spiralia</taxon>
        <taxon>Lophotrochozoa</taxon>
        <taxon>Mollusca</taxon>
        <taxon>Bivalvia</taxon>
        <taxon>Autobranchia</taxon>
        <taxon>Heteroconchia</taxon>
        <taxon>Palaeoheterodonta</taxon>
        <taxon>Unionida</taxon>
        <taxon>Unionoidea</taxon>
        <taxon>Unionidae</taxon>
        <taxon>Unioninae</taxon>
        <taxon>Sinanodonta</taxon>
    </lineage>
</organism>
<dbReference type="SUPFAM" id="SSF57850">
    <property type="entry name" value="RING/U-box"/>
    <property type="match status" value="1"/>
</dbReference>
<dbReference type="InterPro" id="IPR018957">
    <property type="entry name" value="Znf_C3HC4_RING-type"/>
</dbReference>
<dbReference type="Gene3D" id="3.30.40.10">
    <property type="entry name" value="Zinc/RING finger domain, C3HC4 (zinc finger)"/>
    <property type="match status" value="1"/>
</dbReference>
<keyword evidence="1" id="KW-0479">Metal-binding</keyword>
<proteinExistence type="predicted"/>
<evidence type="ECO:0000256" key="5">
    <source>
        <dbReference type="SAM" id="Coils"/>
    </source>
</evidence>
<dbReference type="InterPro" id="IPR017907">
    <property type="entry name" value="Znf_RING_CS"/>
</dbReference>
<dbReference type="PROSITE" id="PS00518">
    <property type="entry name" value="ZF_RING_1"/>
    <property type="match status" value="1"/>
</dbReference>
<dbReference type="AlphaFoldDB" id="A0ABD3X5M5"/>
<dbReference type="GO" id="GO:0008270">
    <property type="term" value="F:zinc ion binding"/>
    <property type="evidence" value="ECO:0007669"/>
    <property type="project" value="UniProtKB-KW"/>
</dbReference>
<keyword evidence="5" id="KW-0175">Coiled coil</keyword>
<evidence type="ECO:0000256" key="3">
    <source>
        <dbReference type="ARBA" id="ARBA00022833"/>
    </source>
</evidence>
<dbReference type="PROSITE" id="PS50089">
    <property type="entry name" value="ZF_RING_2"/>
    <property type="match status" value="1"/>
</dbReference>
<name>A0ABD3X5M5_SINWO</name>
<comment type="caution">
    <text evidence="7">The sequence shown here is derived from an EMBL/GenBank/DDBJ whole genome shotgun (WGS) entry which is preliminary data.</text>
</comment>
<evidence type="ECO:0000313" key="8">
    <source>
        <dbReference type="Proteomes" id="UP001634394"/>
    </source>
</evidence>
<dbReference type="Proteomes" id="UP001634394">
    <property type="component" value="Unassembled WGS sequence"/>
</dbReference>
<dbReference type="InterPro" id="IPR001841">
    <property type="entry name" value="Znf_RING"/>
</dbReference>